<proteinExistence type="predicted"/>
<sequence length="109" mass="11765">MSFAAQTAASGHSSHRQCWMEAGTGLGSIGGASILAALLCESFCSLFNFWMSRHPEQLRLILLRTCKGKRCRVPVAPPERYCCPHPRVGSRIVAYRSSLCGPDPEGGGI</sequence>
<name>A0A182LRI4_9DIPT</name>
<dbReference type="AlphaFoldDB" id="A0A182LRI4"/>
<keyword evidence="1" id="KW-1133">Transmembrane helix</keyword>
<reference evidence="2" key="2">
    <citation type="submission" date="2020-05" db="UniProtKB">
        <authorList>
            <consortium name="EnsemblMetazoa"/>
        </authorList>
    </citation>
    <scope>IDENTIFICATION</scope>
    <source>
        <strain evidence="2">A-37</strain>
    </source>
</reference>
<evidence type="ECO:0000256" key="1">
    <source>
        <dbReference type="SAM" id="Phobius"/>
    </source>
</evidence>
<dbReference type="EMBL" id="AXCM01014554">
    <property type="status" value="NOT_ANNOTATED_CDS"/>
    <property type="molecule type" value="Genomic_DNA"/>
</dbReference>
<dbReference type="Proteomes" id="UP000075883">
    <property type="component" value="Unassembled WGS sequence"/>
</dbReference>
<dbReference type="VEuPathDB" id="VectorBase:ACUA000175"/>
<dbReference type="EnsemblMetazoa" id="ACUA000175-RA">
    <property type="protein sequence ID" value="ACUA000175-PA"/>
    <property type="gene ID" value="ACUA000175"/>
</dbReference>
<reference evidence="3" key="1">
    <citation type="submission" date="2013-09" db="EMBL/GenBank/DDBJ databases">
        <title>The Genome Sequence of Anopheles culicifacies species A.</title>
        <authorList>
            <consortium name="The Broad Institute Genomics Platform"/>
            <person name="Neafsey D.E."/>
            <person name="Besansky N."/>
            <person name="Howell P."/>
            <person name="Walton C."/>
            <person name="Young S.K."/>
            <person name="Zeng Q."/>
            <person name="Gargeya S."/>
            <person name="Fitzgerald M."/>
            <person name="Haas B."/>
            <person name="Abouelleil A."/>
            <person name="Allen A.W."/>
            <person name="Alvarado L."/>
            <person name="Arachchi H.M."/>
            <person name="Berlin A.M."/>
            <person name="Chapman S.B."/>
            <person name="Gainer-Dewar J."/>
            <person name="Goldberg J."/>
            <person name="Griggs A."/>
            <person name="Gujja S."/>
            <person name="Hansen M."/>
            <person name="Howarth C."/>
            <person name="Imamovic A."/>
            <person name="Ireland A."/>
            <person name="Larimer J."/>
            <person name="McCowan C."/>
            <person name="Murphy C."/>
            <person name="Pearson M."/>
            <person name="Poon T.W."/>
            <person name="Priest M."/>
            <person name="Roberts A."/>
            <person name="Saif S."/>
            <person name="Shea T."/>
            <person name="Sisk P."/>
            <person name="Sykes S."/>
            <person name="Wortman J."/>
            <person name="Nusbaum C."/>
            <person name="Birren B."/>
        </authorList>
    </citation>
    <scope>NUCLEOTIDE SEQUENCE [LARGE SCALE GENOMIC DNA]</scope>
    <source>
        <strain evidence="3">A-37</strain>
    </source>
</reference>
<evidence type="ECO:0000313" key="3">
    <source>
        <dbReference type="Proteomes" id="UP000075883"/>
    </source>
</evidence>
<evidence type="ECO:0000313" key="2">
    <source>
        <dbReference type="EnsemblMetazoa" id="ACUA000175-PA"/>
    </source>
</evidence>
<feature type="transmembrane region" description="Helical" evidence="1">
    <location>
        <begin position="29"/>
        <end position="50"/>
    </location>
</feature>
<keyword evidence="3" id="KW-1185">Reference proteome</keyword>
<accession>A0A182LRI4</accession>
<organism evidence="2 3">
    <name type="scientific">Anopheles culicifacies</name>
    <dbReference type="NCBI Taxonomy" id="139723"/>
    <lineage>
        <taxon>Eukaryota</taxon>
        <taxon>Metazoa</taxon>
        <taxon>Ecdysozoa</taxon>
        <taxon>Arthropoda</taxon>
        <taxon>Hexapoda</taxon>
        <taxon>Insecta</taxon>
        <taxon>Pterygota</taxon>
        <taxon>Neoptera</taxon>
        <taxon>Endopterygota</taxon>
        <taxon>Diptera</taxon>
        <taxon>Nematocera</taxon>
        <taxon>Culicoidea</taxon>
        <taxon>Culicidae</taxon>
        <taxon>Anophelinae</taxon>
        <taxon>Anopheles</taxon>
        <taxon>culicifacies species complex</taxon>
    </lineage>
</organism>
<protein>
    <submittedName>
        <fullName evidence="2">Uncharacterized protein</fullName>
    </submittedName>
</protein>
<keyword evidence="1" id="KW-0472">Membrane</keyword>
<keyword evidence="1" id="KW-0812">Transmembrane</keyword>